<dbReference type="OrthoDB" id="29853at2759"/>
<evidence type="ECO:0000313" key="3">
    <source>
        <dbReference type="EMBL" id="PHJ24572.1"/>
    </source>
</evidence>
<dbReference type="InterPro" id="IPR042277">
    <property type="entry name" value="IST1-like"/>
</dbReference>
<keyword evidence="4" id="KW-1185">Reference proteome</keyword>
<dbReference type="RefSeq" id="XP_067926245.1">
    <property type="nucleotide sequence ID" value="XM_068061778.1"/>
</dbReference>
<comment type="caution">
    <text evidence="3">The sequence shown here is derived from an EMBL/GenBank/DDBJ whole genome shotgun (WGS) entry which is preliminary data.</text>
</comment>
<dbReference type="PANTHER" id="PTHR12161:SF5">
    <property type="entry name" value="IST1 HOMOLOG"/>
    <property type="match status" value="1"/>
</dbReference>
<dbReference type="Proteomes" id="UP000221165">
    <property type="component" value="Unassembled WGS sequence"/>
</dbReference>
<dbReference type="EMBL" id="MIGC01000635">
    <property type="protein sequence ID" value="PHJ24572.1"/>
    <property type="molecule type" value="Genomic_DNA"/>
</dbReference>
<dbReference type="InterPro" id="IPR005061">
    <property type="entry name" value="Ist1"/>
</dbReference>
<evidence type="ECO:0000256" key="1">
    <source>
        <dbReference type="ARBA" id="ARBA00005536"/>
    </source>
</evidence>
<dbReference type="Gene3D" id="1.20.1260.60">
    <property type="entry name" value="Vacuolar protein sorting-associated protein Ist1"/>
    <property type="match status" value="1"/>
</dbReference>
<dbReference type="PANTHER" id="PTHR12161">
    <property type="entry name" value="IST1 FAMILY MEMBER"/>
    <property type="match status" value="1"/>
</dbReference>
<sequence>MRRLLSFSQSRRPTQGFAWPFEKFDSAVCKASLKMAMSRARMNQNKLQNSIRVQRAEIAVLLSEGKEERARLKAEHLLRESRMERAMDILQTLCELIVTRMNYLSSEKFCPSDLLSPVHSVLYCEPRLNIDELKVVRKQLAMKYGQHFVEEAVKNGKQEAHFKPVELEILEVLTSVAKEYGVSRWLANAEENTERSPHSPGFIPKPPSACGSVPLQSSSPPGPETGELPRSPDKKPPSLLSSHPRWLFSRYRVEKGSSPQQKHSNTTSPADAGYPTRGSAAAKAVLLDRDAGISTSPFSLKPEPTKQGEREILKAEFPRGFGLTAGEAVGFPSLAPPPPLPSRIGMTGCPSVLAGNSPAAASPETERVQPRPPDEDRGYVSTTPGSSKSGGSRSSKTNLGHEMTFRKAVLLAAASDPQGCGIFHDENPIERKESNMPATQVENHKRHTDTPGAVPAVVSSTTGKTGKSLESRSPVQRYFTRDSPQTSPCYNGFPMAAKTAFGSPTGTLPRKGVWTPF</sequence>
<feature type="compositionally biased region" description="Polar residues" evidence="2">
    <location>
        <begin position="257"/>
        <end position="269"/>
    </location>
</feature>
<dbReference type="Pfam" id="PF03398">
    <property type="entry name" value="Ist1"/>
    <property type="match status" value="1"/>
</dbReference>
<dbReference type="AlphaFoldDB" id="A0A2C6LBY4"/>
<feature type="region of interest" description="Disordered" evidence="2">
    <location>
        <begin position="442"/>
        <end position="486"/>
    </location>
</feature>
<proteinExistence type="inferred from homology"/>
<feature type="compositionally biased region" description="Basic and acidic residues" evidence="2">
    <location>
        <begin position="364"/>
        <end position="378"/>
    </location>
</feature>
<feature type="region of interest" description="Disordered" evidence="2">
    <location>
        <begin position="254"/>
        <end position="276"/>
    </location>
</feature>
<feature type="region of interest" description="Disordered" evidence="2">
    <location>
        <begin position="349"/>
        <end position="398"/>
    </location>
</feature>
<accession>A0A2C6LBY4</accession>
<evidence type="ECO:0000313" key="4">
    <source>
        <dbReference type="Proteomes" id="UP000221165"/>
    </source>
</evidence>
<evidence type="ECO:0000256" key="2">
    <source>
        <dbReference type="SAM" id="MobiDB-lite"/>
    </source>
</evidence>
<organism evidence="3 4">
    <name type="scientific">Cystoisospora suis</name>
    <dbReference type="NCBI Taxonomy" id="483139"/>
    <lineage>
        <taxon>Eukaryota</taxon>
        <taxon>Sar</taxon>
        <taxon>Alveolata</taxon>
        <taxon>Apicomplexa</taxon>
        <taxon>Conoidasida</taxon>
        <taxon>Coccidia</taxon>
        <taxon>Eucoccidiorida</taxon>
        <taxon>Eimeriorina</taxon>
        <taxon>Sarcocystidae</taxon>
        <taxon>Cystoisospora</taxon>
    </lineage>
</organism>
<feature type="compositionally biased region" description="Low complexity" evidence="2">
    <location>
        <begin position="381"/>
        <end position="397"/>
    </location>
</feature>
<feature type="region of interest" description="Disordered" evidence="2">
    <location>
        <begin position="191"/>
        <end position="242"/>
    </location>
</feature>
<comment type="similarity">
    <text evidence="1">Belongs to the IST1 family.</text>
</comment>
<reference evidence="3 4" key="1">
    <citation type="journal article" date="2017" name="Int. J. Parasitol.">
        <title>The genome of the protozoan parasite Cystoisospora suis and a reverse vaccinology approach to identify vaccine candidates.</title>
        <authorList>
            <person name="Palmieri N."/>
            <person name="Shrestha A."/>
            <person name="Ruttkowski B."/>
            <person name="Beck T."/>
            <person name="Vogl C."/>
            <person name="Tomley F."/>
            <person name="Blake D.P."/>
            <person name="Joachim A."/>
        </authorList>
    </citation>
    <scope>NUCLEOTIDE SEQUENCE [LARGE SCALE GENOMIC DNA]</scope>
    <source>
        <strain evidence="3 4">Wien I</strain>
    </source>
</reference>
<dbReference type="GeneID" id="94424989"/>
<gene>
    <name evidence="3" type="ORF">CSUI_001573</name>
</gene>
<dbReference type="GO" id="GO:0015031">
    <property type="term" value="P:protein transport"/>
    <property type="evidence" value="ECO:0007669"/>
    <property type="project" value="InterPro"/>
</dbReference>
<protein>
    <submittedName>
        <fullName evidence="3">Regulator of vps4 activity in the mvb pathway protein</fullName>
    </submittedName>
</protein>
<name>A0A2C6LBY4_9APIC</name>
<dbReference type="VEuPathDB" id="ToxoDB:CSUI_001573"/>